<accession>A0A0B8P833</accession>
<keyword evidence="5 6" id="KW-0472">Membrane</keyword>
<keyword evidence="2" id="KW-1003">Cell membrane</keyword>
<dbReference type="InterPro" id="IPR004869">
    <property type="entry name" value="MMPL_dom"/>
</dbReference>
<evidence type="ECO:0000256" key="6">
    <source>
        <dbReference type="SAM" id="Phobius"/>
    </source>
</evidence>
<evidence type="ECO:0000259" key="7">
    <source>
        <dbReference type="Pfam" id="PF03176"/>
    </source>
</evidence>
<keyword evidence="4 6" id="KW-1133">Transmembrane helix</keyword>
<evidence type="ECO:0000313" key="9">
    <source>
        <dbReference type="Proteomes" id="UP000031670"/>
    </source>
</evidence>
<evidence type="ECO:0000256" key="3">
    <source>
        <dbReference type="ARBA" id="ARBA00022692"/>
    </source>
</evidence>
<gene>
    <name evidence="8" type="ORF">JCM19232_4677</name>
</gene>
<evidence type="ECO:0000256" key="5">
    <source>
        <dbReference type="ARBA" id="ARBA00023136"/>
    </source>
</evidence>
<comment type="subcellular location">
    <subcellularLocation>
        <location evidence="1">Cell membrane</location>
        <topology evidence="1">Multi-pass membrane protein</topology>
    </subcellularLocation>
</comment>
<feature type="transmembrane region" description="Helical" evidence="6">
    <location>
        <begin position="437"/>
        <end position="457"/>
    </location>
</feature>
<evidence type="ECO:0000256" key="4">
    <source>
        <dbReference type="ARBA" id="ARBA00022989"/>
    </source>
</evidence>
<evidence type="ECO:0000256" key="2">
    <source>
        <dbReference type="ARBA" id="ARBA00022475"/>
    </source>
</evidence>
<dbReference type="InterPro" id="IPR050545">
    <property type="entry name" value="Mycobact_MmpL"/>
</dbReference>
<name>A0A0B8P833_9VIBR</name>
<feature type="transmembrane region" description="Helical" evidence="6">
    <location>
        <begin position="349"/>
        <end position="371"/>
    </location>
</feature>
<reference evidence="8 9" key="2">
    <citation type="submission" date="2015-01" db="EMBL/GenBank/DDBJ databases">
        <authorList>
            <consortium name="NBRP consortium"/>
            <person name="Sawabe T."/>
            <person name="Meirelles P."/>
            <person name="Feng G."/>
            <person name="Sayaka M."/>
            <person name="Hattori M."/>
            <person name="Ohkuma M."/>
        </authorList>
    </citation>
    <scope>NUCLEOTIDE SEQUENCE [LARGE SCALE GENOMIC DNA]</scope>
    <source>
        <strain evidence="8 9">JCM19232</strain>
    </source>
</reference>
<dbReference type="GO" id="GO:0005886">
    <property type="term" value="C:plasma membrane"/>
    <property type="evidence" value="ECO:0007669"/>
    <property type="project" value="UniProtKB-SubCell"/>
</dbReference>
<feature type="transmembrane region" description="Helical" evidence="6">
    <location>
        <begin position="255"/>
        <end position="274"/>
    </location>
</feature>
<reference evidence="8 9" key="1">
    <citation type="submission" date="2015-01" db="EMBL/GenBank/DDBJ databases">
        <title>Vibrio sp. C5 JCM 19232 whole genome shotgun sequence.</title>
        <authorList>
            <person name="Sawabe T."/>
            <person name="Meirelles P."/>
            <person name="Feng G."/>
            <person name="Sayaka M."/>
            <person name="Hattori M."/>
            <person name="Ohkuma M."/>
        </authorList>
    </citation>
    <scope>NUCLEOTIDE SEQUENCE [LARGE SCALE GENOMIC DNA]</scope>
    <source>
        <strain evidence="8 9">JCM19232</strain>
    </source>
</reference>
<evidence type="ECO:0000313" key="8">
    <source>
        <dbReference type="EMBL" id="GAM63000.1"/>
    </source>
</evidence>
<dbReference type="PANTHER" id="PTHR33406:SF13">
    <property type="entry name" value="MEMBRANE PROTEIN YDFJ"/>
    <property type="match status" value="1"/>
</dbReference>
<dbReference type="EMBL" id="BBSA01000007">
    <property type="protein sequence ID" value="GAM63000.1"/>
    <property type="molecule type" value="Genomic_DNA"/>
</dbReference>
<feature type="transmembrane region" description="Helical" evidence="6">
    <location>
        <begin position="281"/>
        <end position="302"/>
    </location>
</feature>
<dbReference type="PANTHER" id="PTHR33406">
    <property type="entry name" value="MEMBRANE PROTEIN MJ1562-RELATED"/>
    <property type="match status" value="1"/>
</dbReference>
<dbReference type="Pfam" id="PF03176">
    <property type="entry name" value="MMPL"/>
    <property type="match status" value="1"/>
</dbReference>
<feature type="transmembrane region" description="Helical" evidence="6">
    <location>
        <begin position="308"/>
        <end position="329"/>
    </location>
</feature>
<dbReference type="Proteomes" id="UP000031670">
    <property type="component" value="Unassembled WGS sequence"/>
</dbReference>
<dbReference type="AlphaFoldDB" id="A0A0B8P833"/>
<comment type="caution">
    <text evidence="8">The sequence shown here is derived from an EMBL/GenBank/DDBJ whole genome shotgun (WGS) entry which is preliminary data.</text>
</comment>
<evidence type="ECO:0000256" key="1">
    <source>
        <dbReference type="ARBA" id="ARBA00004651"/>
    </source>
</evidence>
<dbReference type="Gene3D" id="1.20.1640.10">
    <property type="entry name" value="Multidrug efflux transporter AcrB transmembrane domain"/>
    <property type="match status" value="1"/>
</dbReference>
<sequence>MQAFTNIIIRFPKLLALLLILVTAGAAYYGKTHFAMNADLSDLVKQQGEWRDNLDAVEKEFPESGNVVVVISGEDSLANAKVTEELAHAFEKQSLFSEVFAPSTYDWFEKYGLGFLSKSEFDELRQSLSLILPDLVVSAQYQSIEPYLGGLDKKLSSNELSAEEATTLLQPLVEALNQQNVDWQEILFSNVEKPKGYVINLNARPDFNATEPNKLIMQTVHDTIKQADVASGVQVRVTGQTALDYDEIQDANESVALAGTVSLVSLIAILAIGIRSLRIILSSYLAVIVGLVWTFAAGLLLVGAFNTISIVFMVIFIGLGVDFAVHLSLHIYEQRLKGYDNDESLKLSILHCMSPLGLCALSSAIGFLSFYPTAYTGLGELGIISAAGMILGLLATFLIIPIFFQFFGYPKVKVANAKRSKLALDLSEFIARRHTRIIVLTLFGAVVTGVVASKFQFDFSTLVLKNKRSESVETLQWLQDNKLGSSYQLFAVADDEKQALDWQAKLETMPEVTNTVSAMSFMPTDFDARVAELRQSATPDPSQISTLSLDAFLDKYGSHLSLLGWNGERDVPQSQLLGYLTAELPDLSGQGEVIAPTVDDLPDSIFDNYISANGKWLVSVTPSGDMRDVSELNAFISAVQSVVLMPQVARSPSSRWERSSLRRLYRYRYLTGGDHCDFAV</sequence>
<dbReference type="SUPFAM" id="SSF82866">
    <property type="entry name" value="Multidrug efflux transporter AcrB transmembrane domain"/>
    <property type="match status" value="1"/>
</dbReference>
<feature type="transmembrane region" description="Helical" evidence="6">
    <location>
        <begin position="383"/>
        <end position="409"/>
    </location>
</feature>
<organism evidence="8 9">
    <name type="scientific">Vibrio ishigakensis</name>
    <dbReference type="NCBI Taxonomy" id="1481914"/>
    <lineage>
        <taxon>Bacteria</taxon>
        <taxon>Pseudomonadati</taxon>
        <taxon>Pseudomonadota</taxon>
        <taxon>Gammaproteobacteria</taxon>
        <taxon>Vibrionales</taxon>
        <taxon>Vibrionaceae</taxon>
        <taxon>Vibrio</taxon>
    </lineage>
</organism>
<proteinExistence type="predicted"/>
<protein>
    <recommendedName>
        <fullName evidence="7">Membrane transport protein MMPL domain-containing protein</fullName>
    </recommendedName>
</protein>
<keyword evidence="3 6" id="KW-0812">Transmembrane</keyword>
<feature type="domain" description="Membrane transport protein MMPL" evidence="7">
    <location>
        <begin position="181"/>
        <end position="411"/>
    </location>
</feature>